<dbReference type="PANTHER" id="PTHR32322:SF2">
    <property type="entry name" value="EAMA DOMAIN-CONTAINING PROTEIN"/>
    <property type="match status" value="1"/>
</dbReference>
<dbReference type="PANTHER" id="PTHR32322">
    <property type="entry name" value="INNER MEMBRANE TRANSPORTER"/>
    <property type="match status" value="1"/>
</dbReference>
<feature type="transmembrane region" description="Helical" evidence="7">
    <location>
        <begin position="105"/>
        <end position="124"/>
    </location>
</feature>
<feature type="transmembrane region" description="Helical" evidence="7">
    <location>
        <begin position="218"/>
        <end position="237"/>
    </location>
</feature>
<keyword evidence="5 7" id="KW-0472">Membrane</keyword>
<dbReference type="InterPro" id="IPR000620">
    <property type="entry name" value="EamA_dom"/>
</dbReference>
<evidence type="ECO:0000256" key="2">
    <source>
        <dbReference type="ARBA" id="ARBA00007362"/>
    </source>
</evidence>
<dbReference type="AlphaFoldDB" id="A0A6G9YU71"/>
<feature type="transmembrane region" description="Helical" evidence="7">
    <location>
        <begin position="244"/>
        <end position="266"/>
    </location>
</feature>
<comment type="subcellular location">
    <subcellularLocation>
        <location evidence="1">Membrane</location>
        <topology evidence="1">Multi-pass membrane protein</topology>
    </subcellularLocation>
</comment>
<keyword evidence="10" id="KW-1185">Reference proteome</keyword>
<evidence type="ECO:0000256" key="3">
    <source>
        <dbReference type="ARBA" id="ARBA00022692"/>
    </source>
</evidence>
<accession>A0A6G9YU71</accession>
<evidence type="ECO:0000313" key="9">
    <source>
        <dbReference type="EMBL" id="QIS16764.1"/>
    </source>
</evidence>
<evidence type="ECO:0000256" key="4">
    <source>
        <dbReference type="ARBA" id="ARBA00022989"/>
    </source>
</evidence>
<proteinExistence type="inferred from homology"/>
<dbReference type="EMBL" id="CP046172">
    <property type="protein sequence ID" value="QIS16764.1"/>
    <property type="molecule type" value="Genomic_DNA"/>
</dbReference>
<dbReference type="KEGG" id="nah:F5544_44805"/>
<evidence type="ECO:0000256" key="6">
    <source>
        <dbReference type="SAM" id="MobiDB-lite"/>
    </source>
</evidence>
<feature type="transmembrane region" description="Helical" evidence="7">
    <location>
        <begin position="333"/>
        <end position="350"/>
    </location>
</feature>
<evidence type="ECO:0000256" key="1">
    <source>
        <dbReference type="ARBA" id="ARBA00004141"/>
    </source>
</evidence>
<evidence type="ECO:0000256" key="5">
    <source>
        <dbReference type="ARBA" id="ARBA00023136"/>
    </source>
</evidence>
<feature type="transmembrane region" description="Helical" evidence="7">
    <location>
        <begin position="194"/>
        <end position="212"/>
    </location>
</feature>
<feature type="transmembrane region" description="Helical" evidence="7">
    <location>
        <begin position="78"/>
        <end position="99"/>
    </location>
</feature>
<feature type="transmembrane region" description="Helical" evidence="7">
    <location>
        <begin position="278"/>
        <end position="301"/>
    </location>
</feature>
<reference evidence="9 10" key="1">
    <citation type="journal article" date="2019" name="ACS Chem. Biol.">
        <title>Identification and Mobilization of a Cryptic Antibiotic Biosynthesis Gene Locus from a Human-Pathogenic Nocardia Isolate.</title>
        <authorList>
            <person name="Herisse M."/>
            <person name="Ishida K."/>
            <person name="Porter J.L."/>
            <person name="Howden B."/>
            <person name="Hertweck C."/>
            <person name="Stinear T.P."/>
            <person name="Pidot S.J."/>
        </authorList>
    </citation>
    <scope>NUCLEOTIDE SEQUENCE [LARGE SCALE GENOMIC DNA]</scope>
    <source>
        <strain evidence="9 10">AUSMDU00012717</strain>
    </source>
</reference>
<evidence type="ECO:0000313" key="10">
    <source>
        <dbReference type="Proteomes" id="UP000503540"/>
    </source>
</evidence>
<sequence>MRSPPASTNSTGLPRNNPSRPHPADRVVRRRIARPTEMLSVHGITTYYAPHDRKRVSHARPIRHHVGRGGCPMTKRGWMLFLAMGVIWGVPYAMIRIAVREIDPLVVAFGRTVLGSVLLLPIAMYKKQLTPVFRRWRPLLLYTVVEITGPWLLIGFAEKTLNSSTVGLLLAAVPLIAVIFVTMLGHDRFDGRRVLGLVVGFAGVALLVGLDIDLTNPAAVGAIGLAAVGYAIGPIVINRQLADLPSLGVVTGSLVLASVVYAPFAAFRWPPHVSAGSIWSVLGLAVICTAAAFVVFFALIAEVGPARATVITYINPVVALLLGVVALNEPVTAGILVGFPLVILGSIVGTKRSGREEIEALPPTPEAAAQAPDH</sequence>
<dbReference type="Pfam" id="PF00892">
    <property type="entry name" value="EamA"/>
    <property type="match status" value="2"/>
</dbReference>
<comment type="similarity">
    <text evidence="2">Belongs to the EamA transporter family.</text>
</comment>
<evidence type="ECO:0000256" key="7">
    <source>
        <dbReference type="SAM" id="Phobius"/>
    </source>
</evidence>
<dbReference type="InterPro" id="IPR037185">
    <property type="entry name" value="EmrE-like"/>
</dbReference>
<protein>
    <submittedName>
        <fullName evidence="9">EamA family transporter</fullName>
    </submittedName>
</protein>
<name>A0A6G9YU71_9NOCA</name>
<evidence type="ECO:0000259" key="8">
    <source>
        <dbReference type="Pfam" id="PF00892"/>
    </source>
</evidence>
<dbReference type="InterPro" id="IPR050638">
    <property type="entry name" value="AA-Vitamin_Transporters"/>
</dbReference>
<keyword evidence="3 7" id="KW-0812">Transmembrane</keyword>
<dbReference type="SUPFAM" id="SSF103481">
    <property type="entry name" value="Multidrug resistance efflux transporter EmrE"/>
    <property type="match status" value="2"/>
</dbReference>
<keyword evidence="4 7" id="KW-1133">Transmembrane helix</keyword>
<feature type="transmembrane region" description="Helical" evidence="7">
    <location>
        <begin position="136"/>
        <end position="154"/>
    </location>
</feature>
<organism evidence="9 10">
    <name type="scientific">Nocardia arthritidis</name>
    <dbReference type="NCBI Taxonomy" id="228602"/>
    <lineage>
        <taxon>Bacteria</taxon>
        <taxon>Bacillati</taxon>
        <taxon>Actinomycetota</taxon>
        <taxon>Actinomycetes</taxon>
        <taxon>Mycobacteriales</taxon>
        <taxon>Nocardiaceae</taxon>
        <taxon>Nocardia</taxon>
    </lineage>
</organism>
<feature type="compositionally biased region" description="Polar residues" evidence="6">
    <location>
        <begin position="1"/>
        <end position="19"/>
    </location>
</feature>
<feature type="transmembrane region" description="Helical" evidence="7">
    <location>
        <begin position="308"/>
        <end position="327"/>
    </location>
</feature>
<dbReference type="GO" id="GO:0016020">
    <property type="term" value="C:membrane"/>
    <property type="evidence" value="ECO:0007669"/>
    <property type="project" value="UniProtKB-SubCell"/>
</dbReference>
<feature type="domain" description="EamA" evidence="8">
    <location>
        <begin position="224"/>
        <end position="348"/>
    </location>
</feature>
<feature type="domain" description="EamA" evidence="8">
    <location>
        <begin position="77"/>
        <end position="208"/>
    </location>
</feature>
<gene>
    <name evidence="9" type="ORF">F5544_44805</name>
</gene>
<feature type="transmembrane region" description="Helical" evidence="7">
    <location>
        <begin position="166"/>
        <end position="185"/>
    </location>
</feature>
<feature type="region of interest" description="Disordered" evidence="6">
    <location>
        <begin position="1"/>
        <end position="26"/>
    </location>
</feature>
<dbReference type="Proteomes" id="UP000503540">
    <property type="component" value="Chromosome"/>
</dbReference>